<dbReference type="SUPFAM" id="SSF53335">
    <property type="entry name" value="S-adenosyl-L-methionine-dependent methyltransferases"/>
    <property type="match status" value="1"/>
</dbReference>
<proteinExistence type="predicted"/>
<dbReference type="EC" id="2.1.1.234" evidence="2"/>
<dbReference type="RefSeq" id="WP_145079598.1">
    <property type="nucleotide sequence ID" value="NZ_CP036425.1"/>
</dbReference>
<dbReference type="Gene3D" id="2.20.130.10">
    <property type="entry name" value="CAC2371-like domains"/>
    <property type="match status" value="1"/>
</dbReference>
<reference evidence="2 3" key="1">
    <citation type="submission" date="2019-02" db="EMBL/GenBank/DDBJ databases">
        <title>Deep-cultivation of Planctomycetes and their phenomic and genomic characterization uncovers novel biology.</title>
        <authorList>
            <person name="Wiegand S."/>
            <person name="Jogler M."/>
            <person name="Boedeker C."/>
            <person name="Pinto D."/>
            <person name="Vollmers J."/>
            <person name="Rivas-Marin E."/>
            <person name="Kohn T."/>
            <person name="Peeters S.H."/>
            <person name="Heuer A."/>
            <person name="Rast P."/>
            <person name="Oberbeckmann S."/>
            <person name="Bunk B."/>
            <person name="Jeske O."/>
            <person name="Meyerdierks A."/>
            <person name="Storesund J.E."/>
            <person name="Kallscheuer N."/>
            <person name="Luecker S."/>
            <person name="Lage O.M."/>
            <person name="Pohl T."/>
            <person name="Merkel B.J."/>
            <person name="Hornburger P."/>
            <person name="Mueller R.-W."/>
            <person name="Bruemmer F."/>
            <person name="Labrenz M."/>
            <person name="Spormann A.M."/>
            <person name="Op den Camp H."/>
            <person name="Overmann J."/>
            <person name="Amann R."/>
            <person name="Jetten M.S.M."/>
            <person name="Mascher T."/>
            <person name="Medema M.H."/>
            <person name="Devos D.P."/>
            <person name="Kaster A.-K."/>
            <person name="Ovreas L."/>
            <person name="Rohde M."/>
            <person name="Galperin M.Y."/>
            <person name="Jogler C."/>
        </authorList>
    </citation>
    <scope>NUCLEOTIDE SEQUENCE [LARGE SCALE GENOMIC DNA]</scope>
    <source>
        <strain evidence="2 3">KS4</strain>
    </source>
</reference>
<organism evidence="2 3">
    <name type="scientific">Poriferisphaera corsica</name>
    <dbReference type="NCBI Taxonomy" id="2528020"/>
    <lineage>
        <taxon>Bacteria</taxon>
        <taxon>Pseudomonadati</taxon>
        <taxon>Planctomycetota</taxon>
        <taxon>Phycisphaerae</taxon>
        <taxon>Phycisphaerales</taxon>
        <taxon>Phycisphaeraceae</taxon>
        <taxon>Poriferisphaera</taxon>
    </lineage>
</organism>
<keyword evidence="2" id="KW-0489">Methyltransferase</keyword>
<dbReference type="GO" id="GO:0032259">
    <property type="term" value="P:methylation"/>
    <property type="evidence" value="ECO:0007669"/>
    <property type="project" value="UniProtKB-KW"/>
</dbReference>
<dbReference type="KEGG" id="pcor:KS4_30520"/>
<evidence type="ECO:0000313" key="3">
    <source>
        <dbReference type="Proteomes" id="UP000317369"/>
    </source>
</evidence>
<dbReference type="EMBL" id="CP036425">
    <property type="protein sequence ID" value="QDU34975.1"/>
    <property type="molecule type" value="Genomic_DNA"/>
</dbReference>
<dbReference type="InterPro" id="IPR029063">
    <property type="entry name" value="SAM-dependent_MTases_sf"/>
</dbReference>
<dbReference type="CDD" id="cd02440">
    <property type="entry name" value="AdoMet_MTases"/>
    <property type="match status" value="1"/>
</dbReference>
<accession>A0A517YXL5</accession>
<evidence type="ECO:0000313" key="2">
    <source>
        <dbReference type="EMBL" id="QDU34975.1"/>
    </source>
</evidence>
<dbReference type="OrthoDB" id="9804312at2"/>
<sequence>MCSNPEHHQQRDKPTHNRLYHDLAYLWPLLSPPDNYIAETSILQQVIEDKLSGQVKAADEAGEQLLITELGAGGGHALFHLRDHFKCTAVDISEDMLHHCKHLNPGVICVATDMRNVSLEEKQDVILIHDSIDYLTTEEDILLTFENARKNLKPHGLLIVAPTYTTETFESGESATDHQSSRELDVTYTTRVIDPDTDDDLFEMHLEYHITDLRTNFATVEHDIHLCGLFSIAAWASLLSRSGFDPELFEQTEETAWTLFAATLT</sequence>
<name>A0A517YXL5_9BACT</name>
<dbReference type="GO" id="GO:0008168">
    <property type="term" value="F:methyltransferase activity"/>
    <property type="evidence" value="ECO:0007669"/>
    <property type="project" value="UniProtKB-KW"/>
</dbReference>
<dbReference type="Gene3D" id="3.40.50.150">
    <property type="entry name" value="Vaccinia Virus protein VP39"/>
    <property type="match status" value="1"/>
</dbReference>
<protein>
    <submittedName>
        <fullName evidence="2">dTDP-3-amino-3,4, 6-trideoxy-alpha-D-glucopyranose</fullName>
        <ecNumber evidence="2">2.1.1.234</ecNumber>
    </submittedName>
</protein>
<gene>
    <name evidence="2" type="primary">desVI_2</name>
    <name evidence="2" type="ORF">KS4_30520</name>
</gene>
<dbReference type="Pfam" id="PF13649">
    <property type="entry name" value="Methyltransf_25"/>
    <property type="match status" value="1"/>
</dbReference>
<keyword evidence="3" id="KW-1185">Reference proteome</keyword>
<dbReference type="AlphaFoldDB" id="A0A517YXL5"/>
<feature type="domain" description="Methyltransferase" evidence="1">
    <location>
        <begin position="67"/>
        <end position="156"/>
    </location>
</feature>
<dbReference type="Proteomes" id="UP000317369">
    <property type="component" value="Chromosome"/>
</dbReference>
<keyword evidence="2" id="KW-0808">Transferase</keyword>
<dbReference type="InterPro" id="IPR041698">
    <property type="entry name" value="Methyltransf_25"/>
</dbReference>
<evidence type="ECO:0000259" key="1">
    <source>
        <dbReference type="Pfam" id="PF13649"/>
    </source>
</evidence>